<dbReference type="AlphaFoldDB" id="A0AAF3FGP5"/>
<reference evidence="2" key="1">
    <citation type="submission" date="2024-02" db="UniProtKB">
        <authorList>
            <consortium name="WormBaseParasite"/>
        </authorList>
    </citation>
    <scope>IDENTIFICATION</scope>
</reference>
<dbReference type="Proteomes" id="UP000887575">
    <property type="component" value="Unassembled WGS sequence"/>
</dbReference>
<sequence>MDKKSQCRKCKHYTIQTQLVILCLPACPPRFNSDVDRFYQPKPDILEILLELDIGLSLKSISHENEGNI</sequence>
<keyword evidence="1" id="KW-1185">Reference proteome</keyword>
<evidence type="ECO:0000313" key="2">
    <source>
        <dbReference type="WBParaSite" id="MBELARI_LOCUS5216"/>
    </source>
</evidence>
<name>A0AAF3FGP5_9BILA</name>
<accession>A0AAF3FGP5</accession>
<protein>
    <submittedName>
        <fullName evidence="2">Uncharacterized protein</fullName>
    </submittedName>
</protein>
<proteinExistence type="predicted"/>
<organism evidence="1 2">
    <name type="scientific">Mesorhabditis belari</name>
    <dbReference type="NCBI Taxonomy" id="2138241"/>
    <lineage>
        <taxon>Eukaryota</taxon>
        <taxon>Metazoa</taxon>
        <taxon>Ecdysozoa</taxon>
        <taxon>Nematoda</taxon>
        <taxon>Chromadorea</taxon>
        <taxon>Rhabditida</taxon>
        <taxon>Rhabditina</taxon>
        <taxon>Rhabditomorpha</taxon>
        <taxon>Rhabditoidea</taxon>
        <taxon>Rhabditidae</taxon>
        <taxon>Mesorhabditinae</taxon>
        <taxon>Mesorhabditis</taxon>
    </lineage>
</organism>
<dbReference type="WBParaSite" id="MBELARI_LOCUS5216">
    <property type="protein sequence ID" value="MBELARI_LOCUS5216"/>
    <property type="gene ID" value="MBELARI_LOCUS5216"/>
</dbReference>
<evidence type="ECO:0000313" key="1">
    <source>
        <dbReference type="Proteomes" id="UP000887575"/>
    </source>
</evidence>